<dbReference type="EMBL" id="LXQA010135256">
    <property type="protein sequence ID" value="MCI23299.1"/>
    <property type="molecule type" value="Genomic_DNA"/>
</dbReference>
<feature type="region of interest" description="Disordered" evidence="1">
    <location>
        <begin position="1"/>
        <end position="21"/>
    </location>
</feature>
<feature type="domain" description="DUF4283" evidence="2">
    <location>
        <begin position="37"/>
        <end position="120"/>
    </location>
</feature>
<sequence>MHQNHQTQHRESTASPSGSKTPSFFVYTEDVIHDGLNACKKSLLGKFITDKTIHVSSIQAGLENIWGSPQGLKIQEIEGGILQFYMSKNIDQERILMGNPWIFRNSWLIVKNWDRQTDPKTVEFTHAPVWIQLWGLPPHCKTKKMGESIGNLLGTVEAAEFYEYPGKQ</sequence>
<dbReference type="AlphaFoldDB" id="A0A392QH73"/>
<accession>A0A392QH73</accession>
<evidence type="ECO:0000256" key="1">
    <source>
        <dbReference type="SAM" id="MobiDB-lite"/>
    </source>
</evidence>
<dbReference type="PANTHER" id="PTHR31286">
    <property type="entry name" value="GLYCINE-RICH CELL WALL STRUCTURAL PROTEIN 1.8-LIKE"/>
    <property type="match status" value="1"/>
</dbReference>
<protein>
    <submittedName>
        <fullName evidence="3">DUF4283 domain protein</fullName>
    </submittedName>
</protein>
<evidence type="ECO:0000313" key="4">
    <source>
        <dbReference type="Proteomes" id="UP000265520"/>
    </source>
</evidence>
<feature type="non-terminal residue" evidence="3">
    <location>
        <position position="168"/>
    </location>
</feature>
<name>A0A392QH73_9FABA</name>
<organism evidence="3 4">
    <name type="scientific">Trifolium medium</name>
    <dbReference type="NCBI Taxonomy" id="97028"/>
    <lineage>
        <taxon>Eukaryota</taxon>
        <taxon>Viridiplantae</taxon>
        <taxon>Streptophyta</taxon>
        <taxon>Embryophyta</taxon>
        <taxon>Tracheophyta</taxon>
        <taxon>Spermatophyta</taxon>
        <taxon>Magnoliopsida</taxon>
        <taxon>eudicotyledons</taxon>
        <taxon>Gunneridae</taxon>
        <taxon>Pentapetalae</taxon>
        <taxon>rosids</taxon>
        <taxon>fabids</taxon>
        <taxon>Fabales</taxon>
        <taxon>Fabaceae</taxon>
        <taxon>Papilionoideae</taxon>
        <taxon>50 kb inversion clade</taxon>
        <taxon>NPAAA clade</taxon>
        <taxon>Hologalegina</taxon>
        <taxon>IRL clade</taxon>
        <taxon>Trifolieae</taxon>
        <taxon>Trifolium</taxon>
    </lineage>
</organism>
<reference evidence="3 4" key="1">
    <citation type="journal article" date="2018" name="Front. Plant Sci.">
        <title>Red Clover (Trifolium pratense) and Zigzag Clover (T. medium) - A Picture of Genomic Similarities and Differences.</title>
        <authorList>
            <person name="Dluhosova J."/>
            <person name="Istvanek J."/>
            <person name="Nedelnik J."/>
            <person name="Repkova J."/>
        </authorList>
    </citation>
    <scope>NUCLEOTIDE SEQUENCE [LARGE SCALE GENOMIC DNA]</scope>
    <source>
        <strain evidence="4">cv. 10/8</strain>
        <tissue evidence="3">Leaf</tissue>
    </source>
</reference>
<dbReference type="PANTHER" id="PTHR31286:SF178">
    <property type="entry name" value="DUF4283 DOMAIN-CONTAINING PROTEIN"/>
    <property type="match status" value="1"/>
</dbReference>
<dbReference type="InterPro" id="IPR040256">
    <property type="entry name" value="At4g02000-like"/>
</dbReference>
<evidence type="ECO:0000259" key="2">
    <source>
        <dbReference type="Pfam" id="PF14111"/>
    </source>
</evidence>
<dbReference type="Pfam" id="PF14111">
    <property type="entry name" value="DUF4283"/>
    <property type="match status" value="1"/>
</dbReference>
<proteinExistence type="predicted"/>
<evidence type="ECO:0000313" key="3">
    <source>
        <dbReference type="EMBL" id="MCI23299.1"/>
    </source>
</evidence>
<dbReference type="Proteomes" id="UP000265520">
    <property type="component" value="Unassembled WGS sequence"/>
</dbReference>
<comment type="caution">
    <text evidence="3">The sequence shown here is derived from an EMBL/GenBank/DDBJ whole genome shotgun (WGS) entry which is preliminary data.</text>
</comment>
<keyword evidence="4" id="KW-1185">Reference proteome</keyword>
<dbReference type="InterPro" id="IPR025558">
    <property type="entry name" value="DUF4283"/>
</dbReference>